<sequence length="296" mass="30739">MRVPVCQDPDTKEIKTISEPAFRCSFQARREDEQQNPIFILFVLTAALADDFQNAILTTHNQMRAKYNLAPLTWSAAAANVSQTWASKCGWAHNSNRSGFGENIYGGSGGAVTTSDLSGAVNSWNSEEANYDCNTNTCASGEVCGHFTQVVWRSTTAVGCGWAACTTGSPFTGFPNWKFVVCDYSPAGNYNGQAPLTAAQCNYPNAATSASPSTSLTTSVARTTASGSVTPSSSKSSNAPSTSGNAATSSTTSGGSSTPGLLGNATTVLQTTPGTASASSFTFTVLLLSIIGCLYV</sequence>
<dbReference type="AlphaFoldDB" id="A0A2P6NI42"/>
<dbReference type="Proteomes" id="UP000241769">
    <property type="component" value="Unassembled WGS sequence"/>
</dbReference>
<name>A0A2P6NI42_9EUKA</name>
<dbReference type="OrthoDB" id="337038at2759"/>
<protein>
    <submittedName>
        <fullName evidence="3">Scp-like family protein</fullName>
    </submittedName>
</protein>
<evidence type="ECO:0000256" key="1">
    <source>
        <dbReference type="SAM" id="MobiDB-lite"/>
    </source>
</evidence>
<proteinExistence type="predicted"/>
<keyword evidence="4" id="KW-1185">Reference proteome</keyword>
<dbReference type="PANTHER" id="PTHR10334">
    <property type="entry name" value="CYSTEINE-RICH SECRETORY PROTEIN-RELATED"/>
    <property type="match status" value="1"/>
</dbReference>
<dbReference type="PROSITE" id="PS01009">
    <property type="entry name" value="CRISP_1"/>
    <property type="match status" value="1"/>
</dbReference>
<evidence type="ECO:0000313" key="3">
    <source>
        <dbReference type="EMBL" id="PRP83607.1"/>
    </source>
</evidence>
<dbReference type="SUPFAM" id="SSF55797">
    <property type="entry name" value="PR-1-like"/>
    <property type="match status" value="1"/>
</dbReference>
<accession>A0A2P6NI42</accession>
<dbReference type="STRING" id="1890364.A0A2P6NI42"/>
<dbReference type="SMART" id="SM00198">
    <property type="entry name" value="SCP"/>
    <property type="match status" value="1"/>
</dbReference>
<feature type="region of interest" description="Disordered" evidence="1">
    <location>
        <begin position="209"/>
        <end position="259"/>
    </location>
</feature>
<reference evidence="3 4" key="1">
    <citation type="journal article" date="2018" name="Genome Biol. Evol.">
        <title>Multiple Roots of Fruiting Body Formation in Amoebozoa.</title>
        <authorList>
            <person name="Hillmann F."/>
            <person name="Forbes G."/>
            <person name="Novohradska S."/>
            <person name="Ferling I."/>
            <person name="Riege K."/>
            <person name="Groth M."/>
            <person name="Westermann M."/>
            <person name="Marz M."/>
            <person name="Spaller T."/>
            <person name="Winckler T."/>
            <person name="Schaap P."/>
            <person name="Glockner G."/>
        </authorList>
    </citation>
    <scope>NUCLEOTIDE SEQUENCE [LARGE SCALE GENOMIC DNA]</scope>
    <source>
        <strain evidence="3 4">Jena</strain>
    </source>
</reference>
<dbReference type="Gene3D" id="3.40.33.10">
    <property type="entry name" value="CAP"/>
    <property type="match status" value="1"/>
</dbReference>
<evidence type="ECO:0000259" key="2">
    <source>
        <dbReference type="SMART" id="SM00198"/>
    </source>
</evidence>
<dbReference type="Pfam" id="PF00188">
    <property type="entry name" value="CAP"/>
    <property type="match status" value="1"/>
</dbReference>
<dbReference type="InterPro" id="IPR035940">
    <property type="entry name" value="CAP_sf"/>
</dbReference>
<dbReference type="PRINTS" id="PR00837">
    <property type="entry name" value="V5TPXLIKE"/>
</dbReference>
<evidence type="ECO:0000313" key="4">
    <source>
        <dbReference type="Proteomes" id="UP000241769"/>
    </source>
</evidence>
<dbReference type="GO" id="GO:0005576">
    <property type="term" value="C:extracellular region"/>
    <property type="evidence" value="ECO:0007669"/>
    <property type="project" value="InterPro"/>
</dbReference>
<dbReference type="InParanoid" id="A0A2P6NI42"/>
<comment type="caution">
    <text evidence="3">The sequence shown here is derived from an EMBL/GenBank/DDBJ whole genome shotgun (WGS) entry which is preliminary data.</text>
</comment>
<gene>
    <name evidence="3" type="ORF">PROFUN_08333</name>
</gene>
<organism evidence="3 4">
    <name type="scientific">Planoprotostelium fungivorum</name>
    <dbReference type="NCBI Taxonomy" id="1890364"/>
    <lineage>
        <taxon>Eukaryota</taxon>
        <taxon>Amoebozoa</taxon>
        <taxon>Evosea</taxon>
        <taxon>Variosea</taxon>
        <taxon>Cavosteliida</taxon>
        <taxon>Cavosteliaceae</taxon>
        <taxon>Planoprotostelium</taxon>
    </lineage>
</organism>
<dbReference type="InterPro" id="IPR018244">
    <property type="entry name" value="Allrgn_V5/Tpx1_CS"/>
</dbReference>
<feature type="domain" description="SCP" evidence="2">
    <location>
        <begin position="51"/>
        <end position="192"/>
    </location>
</feature>
<dbReference type="EMBL" id="MDYQ01000079">
    <property type="protein sequence ID" value="PRP83607.1"/>
    <property type="molecule type" value="Genomic_DNA"/>
</dbReference>
<dbReference type="InterPro" id="IPR001283">
    <property type="entry name" value="CRISP-related"/>
</dbReference>
<dbReference type="InterPro" id="IPR014044">
    <property type="entry name" value="CAP_dom"/>
</dbReference>